<keyword evidence="3" id="KW-1185">Reference proteome</keyword>
<protein>
    <submittedName>
        <fullName evidence="2">5,10-methylenetetrahydrofolate reductase</fullName>
    </submittedName>
</protein>
<dbReference type="SUPFAM" id="SSF51730">
    <property type="entry name" value="FAD-linked oxidoreductase"/>
    <property type="match status" value="1"/>
</dbReference>
<accession>A0A2A6JGN7</accession>
<proteinExistence type="predicted"/>
<gene>
    <name evidence="2" type="ORF">CO666_06115</name>
</gene>
<evidence type="ECO:0000313" key="2">
    <source>
        <dbReference type="EMBL" id="PDT05197.1"/>
    </source>
</evidence>
<dbReference type="AlphaFoldDB" id="A0A2A6JGN7"/>
<evidence type="ECO:0000256" key="1">
    <source>
        <dbReference type="ARBA" id="ARBA00023002"/>
    </source>
</evidence>
<dbReference type="InterPro" id="IPR029041">
    <property type="entry name" value="FAD-linked_oxidoreductase-like"/>
</dbReference>
<dbReference type="Gene3D" id="3.20.20.220">
    <property type="match status" value="1"/>
</dbReference>
<keyword evidence="1" id="KW-0560">Oxidoreductase</keyword>
<reference evidence="2 3" key="1">
    <citation type="submission" date="2017-09" db="EMBL/GenBank/DDBJ databases">
        <title>Comparative genomics of rhizobia isolated from Phaseolus vulgaris in China.</title>
        <authorList>
            <person name="Tong W."/>
        </authorList>
    </citation>
    <scope>NUCLEOTIDE SEQUENCE [LARGE SCALE GENOMIC DNA]</scope>
    <source>
        <strain evidence="2 3">C5</strain>
    </source>
</reference>
<organism evidence="2 3">
    <name type="scientific">Rhizobium chutanense</name>
    <dbReference type="NCBI Taxonomy" id="2035448"/>
    <lineage>
        <taxon>Bacteria</taxon>
        <taxon>Pseudomonadati</taxon>
        <taxon>Pseudomonadota</taxon>
        <taxon>Alphaproteobacteria</taxon>
        <taxon>Hyphomicrobiales</taxon>
        <taxon>Rhizobiaceae</taxon>
        <taxon>Rhizobium/Agrobacterium group</taxon>
        <taxon>Rhizobium</taxon>
    </lineage>
</organism>
<dbReference type="RefSeq" id="WP_097611203.1">
    <property type="nucleotide sequence ID" value="NZ_NWSV01000003.1"/>
</dbReference>
<name>A0A2A6JGN7_9HYPH</name>
<comment type="caution">
    <text evidence="2">The sequence shown here is derived from an EMBL/GenBank/DDBJ whole genome shotgun (WGS) entry which is preliminary data.</text>
</comment>
<sequence length="283" mass="30376">MTGQVLTETPVLPASIEMLPKQVPMVSEIATLLPAGVRVYLTDIGSDEADAQMLTAARRLRDAGCIPVPHLAARRIASWTALEQRIGRLAEEAGVTDVLVIAGGVKSPTGPFESSMDLLETGLLDRFGITDLAIAGHPEGSPDFSEAIAMKALHQKREFAERTDARLRIVTQFGFDAEKTLAWAEGLQNLGIGIPIHIGAAGPAKITTLIKYGSLCGIGNSLSLLTRHSGNFLTLATGYSPEMFVAPIERYPLAKQSLISHIHVFPFGGLDKASAWLRKRGSW</sequence>
<evidence type="ECO:0000313" key="3">
    <source>
        <dbReference type="Proteomes" id="UP000220768"/>
    </source>
</evidence>
<dbReference type="Proteomes" id="UP000220768">
    <property type="component" value="Unassembled WGS sequence"/>
</dbReference>
<dbReference type="GO" id="GO:0016491">
    <property type="term" value="F:oxidoreductase activity"/>
    <property type="evidence" value="ECO:0007669"/>
    <property type="project" value="UniProtKB-KW"/>
</dbReference>
<dbReference type="EMBL" id="NWSV01000003">
    <property type="protein sequence ID" value="PDT05197.1"/>
    <property type="molecule type" value="Genomic_DNA"/>
</dbReference>